<gene>
    <name evidence="8" type="primary">pfp</name>
    <name evidence="10" type="ORF">PQU95_16815</name>
</gene>
<dbReference type="Gene3D" id="3.40.50.450">
    <property type="match status" value="1"/>
</dbReference>
<organism evidence="10 11">
    <name type="scientific">Vogesella aquatica</name>
    <dbReference type="NCBI Taxonomy" id="2984206"/>
    <lineage>
        <taxon>Bacteria</taxon>
        <taxon>Pseudomonadati</taxon>
        <taxon>Pseudomonadota</taxon>
        <taxon>Betaproteobacteria</taxon>
        <taxon>Neisseriales</taxon>
        <taxon>Chromobacteriaceae</taxon>
        <taxon>Vogesella</taxon>
    </lineage>
</organism>
<evidence type="ECO:0000256" key="5">
    <source>
        <dbReference type="ARBA" id="ARBA00022777"/>
    </source>
</evidence>
<evidence type="ECO:0000256" key="3">
    <source>
        <dbReference type="ARBA" id="ARBA00022679"/>
    </source>
</evidence>
<accession>A0ABT5J301</accession>
<evidence type="ECO:0000259" key="9">
    <source>
        <dbReference type="Pfam" id="PF00365"/>
    </source>
</evidence>
<dbReference type="EMBL" id="JAQQLF010000027">
    <property type="protein sequence ID" value="MDC7718865.1"/>
    <property type="molecule type" value="Genomic_DNA"/>
</dbReference>
<evidence type="ECO:0000256" key="8">
    <source>
        <dbReference type="HAMAP-Rule" id="MF_01978"/>
    </source>
</evidence>
<feature type="domain" description="Phosphofructokinase" evidence="9">
    <location>
        <begin position="4"/>
        <end position="316"/>
    </location>
</feature>
<comment type="pathway">
    <text evidence="8">Carbohydrate degradation; glycolysis; D-glyceraldehyde 3-phosphate and glycerone phosphate from D-glucose: step 3/4.</text>
</comment>
<dbReference type="SUPFAM" id="SSF53784">
    <property type="entry name" value="Phosphofructokinase"/>
    <property type="match status" value="1"/>
</dbReference>
<dbReference type="InterPro" id="IPR022953">
    <property type="entry name" value="ATP_PFK"/>
</dbReference>
<keyword evidence="3 8" id="KW-0808">Transferase</keyword>
<dbReference type="HAMAP" id="MF_01978">
    <property type="entry name" value="Phosphofructokinase_II_B2"/>
    <property type="match status" value="1"/>
</dbReference>
<dbReference type="Proteomes" id="UP001219956">
    <property type="component" value="Unassembled WGS sequence"/>
</dbReference>
<comment type="caution">
    <text evidence="10">The sequence shown here is derived from an EMBL/GenBank/DDBJ whole genome shotgun (WGS) entry which is preliminary data.</text>
</comment>
<feature type="site" description="Important for catalytic activity; stabilizes the transition state when the phosphoryl donor is PPi" evidence="8">
    <location>
        <position position="136"/>
    </location>
</feature>
<dbReference type="RefSeq" id="WP_272753077.1">
    <property type="nucleotide sequence ID" value="NZ_JAQQLF010000027.1"/>
</dbReference>
<keyword evidence="11" id="KW-1185">Reference proteome</keyword>
<evidence type="ECO:0000313" key="11">
    <source>
        <dbReference type="Proteomes" id="UP001219956"/>
    </source>
</evidence>
<dbReference type="EC" id="2.7.1.90" evidence="8"/>
<proteinExistence type="inferred from homology"/>
<evidence type="ECO:0000256" key="2">
    <source>
        <dbReference type="ARBA" id="ARBA00003138"/>
    </source>
</evidence>
<evidence type="ECO:0000256" key="4">
    <source>
        <dbReference type="ARBA" id="ARBA00022723"/>
    </source>
</evidence>
<feature type="binding site" evidence="8">
    <location>
        <begin position="137"/>
        <end position="139"/>
    </location>
    <ligand>
        <name>substrate</name>
    </ligand>
</feature>
<evidence type="ECO:0000256" key="7">
    <source>
        <dbReference type="ARBA" id="ARBA00048072"/>
    </source>
</evidence>
<comment type="similarity">
    <text evidence="8">Belongs to the phosphofructokinase type A (PFKA) family. PPi-dependent PFK group II subfamily. Clade 'B2' sub-subfamily.</text>
</comment>
<keyword evidence="5 8" id="KW-0418">Kinase</keyword>
<dbReference type="InterPro" id="IPR000023">
    <property type="entry name" value="Phosphofructokinase_dom"/>
</dbReference>
<keyword evidence="8" id="KW-0963">Cytoplasm</keyword>
<comment type="function">
    <text evidence="2 8">Catalyzes the phosphorylation of D-fructose 6-phosphate, the first committing step of glycolysis. Uses inorganic phosphate (PPi) as phosphoryl donor instead of ATP like common ATP-dependent phosphofructokinases (ATP-PFKs), which renders the reaction reversible, and can thus function both in glycolysis and gluconeogenesis. Consistently, PPi-PFK can replace the enzymes of both the forward (ATP-PFK) and reverse (fructose-bisphosphatase (FBPase)) reactions.</text>
</comment>
<evidence type="ECO:0000313" key="10">
    <source>
        <dbReference type="EMBL" id="MDC7718865.1"/>
    </source>
</evidence>
<dbReference type="PRINTS" id="PR00476">
    <property type="entry name" value="PHFRCTKINASE"/>
</dbReference>
<feature type="binding site" evidence="8">
    <location>
        <position position="11"/>
    </location>
    <ligand>
        <name>diphosphate</name>
        <dbReference type="ChEBI" id="CHEBI:33019"/>
    </ligand>
</feature>
<comment type="activity regulation">
    <text evidence="8">Non-allosteric.</text>
</comment>
<evidence type="ECO:0000256" key="1">
    <source>
        <dbReference type="ARBA" id="ARBA00001946"/>
    </source>
</evidence>
<dbReference type="Gene3D" id="3.40.50.460">
    <property type="entry name" value="Phosphofructokinase domain"/>
    <property type="match status" value="1"/>
</dbReference>
<protein>
    <recommendedName>
        <fullName evidence="8">Pyrophosphate--fructose 6-phosphate 1-phosphotransferase</fullName>
        <ecNumber evidence="8">2.7.1.90</ecNumber>
    </recommendedName>
    <alternativeName>
        <fullName evidence="8">6-phosphofructokinase, pyrophosphate dependent</fullName>
    </alternativeName>
    <alternativeName>
        <fullName evidence="8">PPi-dependent phosphofructokinase</fullName>
        <shortName evidence="8">PPi-PFK</shortName>
    </alternativeName>
    <alternativeName>
        <fullName evidence="8">Pyrophosphate-dependent 6-phosphofructose-1-kinase</fullName>
    </alternativeName>
</protein>
<dbReference type="NCBIfam" id="NF010675">
    <property type="entry name" value="PRK14072.1"/>
    <property type="match status" value="1"/>
</dbReference>
<comment type="cofactor">
    <cofactor evidence="1 8">
        <name>Mg(2+)</name>
        <dbReference type="ChEBI" id="CHEBI:18420"/>
    </cofactor>
</comment>
<sequence length="402" mass="42584">MARLLYLQSGGPTAVLNGSAQGVIETARAQGVPVCAAANGLAGLLAGELYDCSSAPADSIRRLGWLPGASFGTSRHVLAAYDEVPEQWARLAEVVRQFDIGYVLLNGGNGSMETALRLGELAQRFDLPLLALGVPKTIDNDLEGTDFSPGFPSAAKYLASSLREVTHDMRSMGRGRVFIMETMGRHVGWLAAACSLAAGAGEPAPLVLLPEVAFDEARVLQAVQHRLQQDGYCAIAVAEGLRQADGRFVAQMHADAVYGHEQLGGAGAWLAQRLQQALGVHAHVALVDCQQRAAMHLASATDARLAYEAGAACVHWALAGQGGVMAGLQRQDDGWQAVPVPLAQVAGLERTVPAHFIADDGLSVTPAFARYLRPLLQGELSIPYVDGLPDYRVLAWPRLVLS</sequence>
<dbReference type="PIRSF" id="PIRSF036483">
    <property type="entry name" value="PFK_XF0274"/>
    <property type="match status" value="1"/>
</dbReference>
<comment type="subcellular location">
    <subcellularLocation>
        <location evidence="8">Cytoplasm</location>
    </subcellularLocation>
</comment>
<name>A0ABT5J301_9NEIS</name>
<comment type="catalytic activity">
    <reaction evidence="7 8">
        <text>beta-D-fructose 6-phosphate + diphosphate = beta-D-fructose 1,6-bisphosphate + phosphate + H(+)</text>
        <dbReference type="Rhea" id="RHEA:13613"/>
        <dbReference type="ChEBI" id="CHEBI:15378"/>
        <dbReference type="ChEBI" id="CHEBI:32966"/>
        <dbReference type="ChEBI" id="CHEBI:33019"/>
        <dbReference type="ChEBI" id="CHEBI:43474"/>
        <dbReference type="ChEBI" id="CHEBI:57634"/>
        <dbReference type="EC" id="2.7.1.90"/>
    </reaction>
</comment>
<keyword evidence="8" id="KW-0324">Glycolysis</keyword>
<keyword evidence="4 8" id="KW-0479">Metal-binding</keyword>
<comment type="caution">
    <text evidence="8">Lacks conserved residue(s) required for the propagation of feature annotation.</text>
</comment>
<feature type="active site" description="Proton acceptor" evidence="8">
    <location>
        <position position="139"/>
    </location>
</feature>
<dbReference type="InterPro" id="IPR050929">
    <property type="entry name" value="PFKA"/>
</dbReference>
<feature type="binding site" evidence="8">
    <location>
        <position position="239"/>
    </location>
    <ligand>
        <name>substrate</name>
    </ligand>
</feature>
<keyword evidence="6 8" id="KW-0460">Magnesium</keyword>
<dbReference type="PANTHER" id="PTHR45770">
    <property type="entry name" value="ATP-DEPENDENT 6-PHOSPHOFRUCTOKINASE 1"/>
    <property type="match status" value="1"/>
</dbReference>
<dbReference type="InterPro" id="IPR011404">
    <property type="entry name" value="PPi-PFK"/>
</dbReference>
<dbReference type="Pfam" id="PF00365">
    <property type="entry name" value="PFK"/>
    <property type="match status" value="1"/>
</dbReference>
<feature type="binding site" evidence="8">
    <location>
        <begin position="183"/>
        <end position="185"/>
    </location>
    <ligand>
        <name>substrate</name>
    </ligand>
</feature>
<comment type="subunit">
    <text evidence="8">Homodimer.</text>
</comment>
<reference evidence="10 11" key="1">
    <citation type="submission" date="2023-01" db="EMBL/GenBank/DDBJ databases">
        <title>Novel species of the genus Vogesella isolated from rivers.</title>
        <authorList>
            <person name="Lu H."/>
        </authorList>
    </citation>
    <scope>NUCLEOTIDE SEQUENCE [LARGE SCALE GENOMIC DNA]</scope>
    <source>
        <strain evidence="10 11">DC21W</strain>
    </source>
</reference>
<dbReference type="InterPro" id="IPR035966">
    <property type="entry name" value="PKF_sf"/>
</dbReference>
<feature type="binding site" evidence="8">
    <location>
        <position position="109"/>
    </location>
    <ligand>
        <name>Mg(2+)</name>
        <dbReference type="ChEBI" id="CHEBI:18420"/>
        <note>catalytic</note>
    </ligand>
</feature>
<evidence type="ECO:0000256" key="6">
    <source>
        <dbReference type="ARBA" id="ARBA00022842"/>
    </source>
</evidence>